<dbReference type="Gene3D" id="3.80.10.10">
    <property type="entry name" value="Ribonuclease Inhibitor"/>
    <property type="match status" value="3"/>
</dbReference>
<feature type="domain" description="Disease resistance protein At4g27190-like leucine-rich repeats" evidence="1">
    <location>
        <begin position="312"/>
        <end position="434"/>
    </location>
</feature>
<organism evidence="3 4">
    <name type="scientific">Spinacia oleracea</name>
    <name type="common">Spinach</name>
    <dbReference type="NCBI Taxonomy" id="3562"/>
    <lineage>
        <taxon>Eukaryota</taxon>
        <taxon>Viridiplantae</taxon>
        <taxon>Streptophyta</taxon>
        <taxon>Embryophyta</taxon>
        <taxon>Tracheophyta</taxon>
        <taxon>Spermatophyta</taxon>
        <taxon>Magnoliopsida</taxon>
        <taxon>eudicotyledons</taxon>
        <taxon>Gunneridae</taxon>
        <taxon>Pentapetalae</taxon>
        <taxon>Caryophyllales</taxon>
        <taxon>Chenopodiaceae</taxon>
        <taxon>Chenopodioideae</taxon>
        <taxon>Anserineae</taxon>
        <taxon>Spinacia</taxon>
    </lineage>
</organism>
<dbReference type="Pfam" id="PF25019">
    <property type="entry name" value="LRR_R13L1-DRL21"/>
    <property type="match status" value="1"/>
</dbReference>
<evidence type="ECO:0000259" key="1">
    <source>
        <dbReference type="Pfam" id="PF23247"/>
    </source>
</evidence>
<keyword evidence="3" id="KW-1185">Reference proteome</keyword>
<proteinExistence type="predicted"/>
<gene>
    <name evidence="4" type="primary">LOC130470382</name>
</gene>
<dbReference type="InterPro" id="IPR032675">
    <property type="entry name" value="LRR_dom_sf"/>
</dbReference>
<protein>
    <submittedName>
        <fullName evidence="4">Disease resistance protein RGA3</fullName>
    </submittedName>
</protein>
<reference evidence="3" key="1">
    <citation type="journal article" date="2021" name="Nat. Commun.">
        <title>Genomic analyses provide insights into spinach domestication and the genetic basis of agronomic traits.</title>
        <authorList>
            <person name="Cai X."/>
            <person name="Sun X."/>
            <person name="Xu C."/>
            <person name="Sun H."/>
            <person name="Wang X."/>
            <person name="Ge C."/>
            <person name="Zhang Z."/>
            <person name="Wang Q."/>
            <person name="Fei Z."/>
            <person name="Jiao C."/>
            <person name="Wang Q."/>
        </authorList>
    </citation>
    <scope>NUCLEOTIDE SEQUENCE [LARGE SCALE GENOMIC DNA]</scope>
    <source>
        <strain evidence="3">cv. Varoflay</strain>
    </source>
</reference>
<evidence type="ECO:0000259" key="2">
    <source>
        <dbReference type="Pfam" id="PF25019"/>
    </source>
</evidence>
<dbReference type="RefSeq" id="XP_056696437.1">
    <property type="nucleotide sequence ID" value="XM_056840459.1"/>
</dbReference>
<dbReference type="Proteomes" id="UP000813463">
    <property type="component" value="Chromosome 3"/>
</dbReference>
<dbReference type="InterPro" id="IPR056789">
    <property type="entry name" value="LRR_R13L1-DRL21"/>
</dbReference>
<dbReference type="Pfam" id="PF23247">
    <property type="entry name" value="LRR_RPS2"/>
    <property type="match status" value="1"/>
</dbReference>
<dbReference type="SUPFAM" id="SSF52058">
    <property type="entry name" value="L domain-like"/>
    <property type="match status" value="1"/>
</dbReference>
<dbReference type="SUPFAM" id="SSF52047">
    <property type="entry name" value="RNI-like"/>
    <property type="match status" value="1"/>
</dbReference>
<name>A0ABM3RLE6_SPIOL</name>
<evidence type="ECO:0000313" key="3">
    <source>
        <dbReference type="Proteomes" id="UP000813463"/>
    </source>
</evidence>
<reference evidence="4" key="2">
    <citation type="submission" date="2025-08" db="UniProtKB">
        <authorList>
            <consortium name="RefSeq"/>
        </authorList>
    </citation>
    <scope>IDENTIFICATION</scope>
    <source>
        <tissue evidence="4">Leaf</tissue>
    </source>
</reference>
<feature type="domain" description="R13L1/DRL21-like LRR repeat region" evidence="2">
    <location>
        <begin position="32"/>
        <end position="173"/>
    </location>
</feature>
<dbReference type="PANTHER" id="PTHR47186">
    <property type="entry name" value="LEUCINE-RICH REPEAT-CONTAINING PROTEIN 57"/>
    <property type="match status" value="1"/>
</dbReference>
<evidence type="ECO:0000313" key="4">
    <source>
        <dbReference type="RefSeq" id="XP_056696437.1"/>
    </source>
</evidence>
<dbReference type="PANTHER" id="PTHR47186:SF13">
    <property type="entry name" value="DISEASE RESISTANCE PROTEIN RGA3"/>
    <property type="match status" value="1"/>
</dbReference>
<dbReference type="GeneID" id="130470382"/>
<sequence length="523" mass="60016">MPSGLEKLIKLETMSRFVVGQEFSKDMVSSGLKSLEKLDKSRGRLAIELTRDWKTAIPEASQVELQKKIHLEELKISWPKTVLNCKETSHLLSDHEKLPYKKLLENLQPNSNLKILCIEGYKGQDFPFWAGVNMLASCLPDLVVISIEGCDKCKYLPPFGKLKYLKRLTLRHMANVQFVQRETFREVSAGDSQDQEHTHVSPFFPALEELTLHNFYKLEGWWKEEMMVAPPENIPPFPCLSKLRVWNCPKLRSMPSFVEVSDLDLRNVNQMLLEESAKNIPINPDFHLKCLQIKACSNLRSFTTVRKGLGGSLSLLQELVIEKCHALSSLASELSYLPSLEKLEISNCKELDLSDYGSNNMGNRESVSTPWTSLACLRHLTLQEIPKMKSLPEWLKHVQTLKSLWISSCTALTVLPQWIDNLTALQHLRIENCEAVTRLPDELENVESLKKVEITECTALMERCREHTGEDWHKIRHARVLLHKSWRYGLIPELRASQNRYNIRAPTDIKYIIIPIIATEAII</sequence>
<accession>A0ABM3RLE6</accession>
<dbReference type="InterPro" id="IPR057135">
    <property type="entry name" value="At4g27190-like_LRR"/>
</dbReference>